<keyword evidence="3" id="KW-0862">Zinc</keyword>
<accession>A0A167VN21</accession>
<dbReference type="AlphaFoldDB" id="A0A167VN21"/>
<name>A0A167VN21_9EURO</name>
<dbReference type="PANTHER" id="PTHR12857:SF0">
    <property type="entry name" value="CXXC MOTIF CONTAINING ZINC BINDING PROTEIN"/>
    <property type="match status" value="1"/>
</dbReference>
<dbReference type="VEuPathDB" id="FungiDB:AAP_05469"/>
<reference evidence="4 5" key="1">
    <citation type="journal article" date="2016" name="Genome Biol. Evol.">
        <title>Divergent and convergent evolution of fungal pathogenicity.</title>
        <authorList>
            <person name="Shang Y."/>
            <person name="Xiao G."/>
            <person name="Zheng P."/>
            <person name="Cen K."/>
            <person name="Zhan S."/>
            <person name="Wang C."/>
        </authorList>
    </citation>
    <scope>NUCLEOTIDE SEQUENCE [LARGE SCALE GENOMIC DNA]</scope>
    <source>
        <strain evidence="4 5">ARSEF 7405</strain>
    </source>
</reference>
<dbReference type="PANTHER" id="PTHR12857">
    <property type="entry name" value="CXXC MOTIF CONTAINING ZINC BINDING PROTEIN"/>
    <property type="match status" value="1"/>
</dbReference>
<proteinExistence type="inferred from homology"/>
<dbReference type="SUPFAM" id="SSF141678">
    <property type="entry name" value="MAL13P1.257-like"/>
    <property type="match status" value="2"/>
</dbReference>
<evidence type="ECO:0000256" key="2">
    <source>
        <dbReference type="ARBA" id="ARBA00022723"/>
    </source>
</evidence>
<evidence type="ECO:0000256" key="3">
    <source>
        <dbReference type="ARBA" id="ARBA00022833"/>
    </source>
</evidence>
<dbReference type="OrthoDB" id="10248838at2759"/>
<dbReference type="Proteomes" id="UP000242877">
    <property type="component" value="Unassembled WGS sequence"/>
</dbReference>
<evidence type="ECO:0000313" key="4">
    <source>
        <dbReference type="EMBL" id="KZZ87765.1"/>
    </source>
</evidence>
<sequence length="194" mass="21909">MPYSLLLTAELQGITDLHPKDSEESPYYYTFRVQCTSCREEHANAVSFNRYDTIDIPGSRGEANFVWKCKTCTVRRIPPTTAGLEIPVAPTTFTIRTTYADPFRILQKTHSASILEAAKTFDVSNGKTQSIIELDCRGLEPIEFIADGEWLATGIDSGTKFSNIELEEGEWFDYDDKAGQEVSITDVHWEIRRA</sequence>
<keyword evidence="2" id="KW-0479">Metal-binding</keyword>
<comment type="caution">
    <text evidence="4">The sequence shown here is derived from an EMBL/GenBank/DDBJ whole genome shotgun (WGS) entry which is preliminary data.</text>
</comment>
<evidence type="ECO:0000313" key="5">
    <source>
        <dbReference type="Proteomes" id="UP000242877"/>
    </source>
</evidence>
<protein>
    <submittedName>
        <fullName evidence="4">DUF866 domain-containing protein</fullName>
    </submittedName>
</protein>
<evidence type="ECO:0000256" key="1">
    <source>
        <dbReference type="ARBA" id="ARBA00007818"/>
    </source>
</evidence>
<dbReference type="Pfam" id="PF05907">
    <property type="entry name" value="CXXC_Zn-b_euk"/>
    <property type="match status" value="2"/>
</dbReference>
<dbReference type="EMBL" id="AZGZ01000031">
    <property type="protein sequence ID" value="KZZ87765.1"/>
    <property type="molecule type" value="Genomic_DNA"/>
</dbReference>
<organism evidence="4 5">
    <name type="scientific">Ascosphaera apis ARSEF 7405</name>
    <dbReference type="NCBI Taxonomy" id="392613"/>
    <lineage>
        <taxon>Eukaryota</taxon>
        <taxon>Fungi</taxon>
        <taxon>Dikarya</taxon>
        <taxon>Ascomycota</taxon>
        <taxon>Pezizomycotina</taxon>
        <taxon>Eurotiomycetes</taxon>
        <taxon>Eurotiomycetidae</taxon>
        <taxon>Onygenales</taxon>
        <taxon>Ascosphaeraceae</taxon>
        <taxon>Ascosphaera</taxon>
    </lineage>
</organism>
<dbReference type="InterPro" id="IPR008584">
    <property type="entry name" value="CXXC_Zn-binding_euk"/>
</dbReference>
<gene>
    <name evidence="4" type="ORF">AAP_05469</name>
</gene>
<dbReference type="GO" id="GO:0008270">
    <property type="term" value="F:zinc ion binding"/>
    <property type="evidence" value="ECO:0007669"/>
    <property type="project" value="TreeGrafter"/>
</dbReference>
<keyword evidence="5" id="KW-1185">Reference proteome</keyword>
<comment type="similarity">
    <text evidence="1">Belongs to the UPF0587 family.</text>
</comment>